<dbReference type="EMBL" id="MU001510">
    <property type="protein sequence ID" value="KAF2439273.1"/>
    <property type="molecule type" value="Genomic_DNA"/>
</dbReference>
<dbReference type="InterPro" id="IPR049326">
    <property type="entry name" value="Rhodopsin_dom_fungi"/>
</dbReference>
<dbReference type="OrthoDB" id="5329176at2759"/>
<evidence type="ECO:0000256" key="3">
    <source>
        <dbReference type="ARBA" id="ARBA00022989"/>
    </source>
</evidence>
<evidence type="ECO:0000256" key="2">
    <source>
        <dbReference type="ARBA" id="ARBA00022692"/>
    </source>
</evidence>
<evidence type="ECO:0000256" key="5">
    <source>
        <dbReference type="ARBA" id="ARBA00038359"/>
    </source>
</evidence>
<dbReference type="PANTHER" id="PTHR33048">
    <property type="entry name" value="PTH11-LIKE INTEGRAL MEMBRANE PROTEIN (AFU_ORTHOLOGUE AFUA_5G11245)"/>
    <property type="match status" value="1"/>
</dbReference>
<feature type="transmembrane region" description="Helical" evidence="6">
    <location>
        <begin position="142"/>
        <end position="164"/>
    </location>
</feature>
<feature type="domain" description="Rhodopsin" evidence="7">
    <location>
        <begin position="31"/>
        <end position="203"/>
    </location>
</feature>
<feature type="transmembrane region" description="Helical" evidence="6">
    <location>
        <begin position="109"/>
        <end position="130"/>
    </location>
</feature>
<sequence length="288" mass="32026">MARQPGSVELYLPYARVGVRVTRYLQLQTGVEIIYMASITFPKIALVTLYLRIFLGRITRALAWIIIGVLVMFFISGLILALALCRPYAFKWNKTINGTCGDILAGYRWISIPSIITDVFILIIPIPTIWKLQLNKLKKTGIFITFLVGGLGVTTAIVRCTTFYQSDLFSDPTFLACSTMTWTVIEPSAYFICACLPRLRLVCKWLFEKTGLVHVITSTFGTMFSENVSSKGTLVQGGRNAKPANRGFGSNGSDDVVGFMQLDELQIDHHKSRSVHDHVLRSGSSGKV</sequence>
<dbReference type="Pfam" id="PF20684">
    <property type="entry name" value="Fung_rhodopsin"/>
    <property type="match status" value="1"/>
</dbReference>
<dbReference type="PANTHER" id="PTHR33048:SF47">
    <property type="entry name" value="INTEGRAL MEMBRANE PROTEIN-RELATED"/>
    <property type="match status" value="1"/>
</dbReference>
<protein>
    <recommendedName>
        <fullName evidence="7">Rhodopsin domain-containing protein</fullName>
    </recommendedName>
</protein>
<evidence type="ECO:0000259" key="7">
    <source>
        <dbReference type="Pfam" id="PF20684"/>
    </source>
</evidence>
<keyword evidence="9" id="KW-1185">Reference proteome</keyword>
<proteinExistence type="inferred from homology"/>
<keyword evidence="2 6" id="KW-0812">Transmembrane</keyword>
<keyword evidence="3 6" id="KW-1133">Transmembrane helix</keyword>
<feature type="transmembrane region" description="Helical" evidence="6">
    <location>
        <begin position="62"/>
        <end position="89"/>
    </location>
</feature>
<evidence type="ECO:0000313" key="9">
    <source>
        <dbReference type="Proteomes" id="UP000799764"/>
    </source>
</evidence>
<evidence type="ECO:0000256" key="4">
    <source>
        <dbReference type="ARBA" id="ARBA00023136"/>
    </source>
</evidence>
<accession>A0A9P4P9G1</accession>
<dbReference type="Proteomes" id="UP000799764">
    <property type="component" value="Unassembled WGS sequence"/>
</dbReference>
<dbReference type="AlphaFoldDB" id="A0A9P4P9G1"/>
<evidence type="ECO:0000313" key="8">
    <source>
        <dbReference type="EMBL" id="KAF2439273.1"/>
    </source>
</evidence>
<organism evidence="8 9">
    <name type="scientific">Karstenula rhodostoma CBS 690.94</name>
    <dbReference type="NCBI Taxonomy" id="1392251"/>
    <lineage>
        <taxon>Eukaryota</taxon>
        <taxon>Fungi</taxon>
        <taxon>Dikarya</taxon>
        <taxon>Ascomycota</taxon>
        <taxon>Pezizomycotina</taxon>
        <taxon>Dothideomycetes</taxon>
        <taxon>Pleosporomycetidae</taxon>
        <taxon>Pleosporales</taxon>
        <taxon>Massarineae</taxon>
        <taxon>Didymosphaeriaceae</taxon>
        <taxon>Karstenula</taxon>
    </lineage>
</organism>
<feature type="transmembrane region" description="Helical" evidence="6">
    <location>
        <begin position="33"/>
        <end position="55"/>
    </location>
</feature>
<comment type="subcellular location">
    <subcellularLocation>
        <location evidence="1">Membrane</location>
        <topology evidence="1">Multi-pass membrane protein</topology>
    </subcellularLocation>
</comment>
<reference evidence="8" key="1">
    <citation type="journal article" date="2020" name="Stud. Mycol.">
        <title>101 Dothideomycetes genomes: a test case for predicting lifestyles and emergence of pathogens.</title>
        <authorList>
            <person name="Haridas S."/>
            <person name="Albert R."/>
            <person name="Binder M."/>
            <person name="Bloem J."/>
            <person name="Labutti K."/>
            <person name="Salamov A."/>
            <person name="Andreopoulos B."/>
            <person name="Baker S."/>
            <person name="Barry K."/>
            <person name="Bills G."/>
            <person name="Bluhm B."/>
            <person name="Cannon C."/>
            <person name="Castanera R."/>
            <person name="Culley D."/>
            <person name="Daum C."/>
            <person name="Ezra D."/>
            <person name="Gonzalez J."/>
            <person name="Henrissat B."/>
            <person name="Kuo A."/>
            <person name="Liang C."/>
            <person name="Lipzen A."/>
            <person name="Lutzoni F."/>
            <person name="Magnuson J."/>
            <person name="Mondo S."/>
            <person name="Nolan M."/>
            <person name="Ohm R."/>
            <person name="Pangilinan J."/>
            <person name="Park H.-J."/>
            <person name="Ramirez L."/>
            <person name="Alfaro M."/>
            <person name="Sun H."/>
            <person name="Tritt A."/>
            <person name="Yoshinaga Y."/>
            <person name="Zwiers L.-H."/>
            <person name="Turgeon B."/>
            <person name="Goodwin S."/>
            <person name="Spatafora J."/>
            <person name="Crous P."/>
            <person name="Grigoriev I."/>
        </authorList>
    </citation>
    <scope>NUCLEOTIDE SEQUENCE</scope>
    <source>
        <strain evidence="8">CBS 690.94</strain>
    </source>
</reference>
<comment type="similarity">
    <text evidence="5">Belongs to the SAT4 family.</text>
</comment>
<dbReference type="InterPro" id="IPR052337">
    <property type="entry name" value="SAT4-like"/>
</dbReference>
<evidence type="ECO:0000256" key="6">
    <source>
        <dbReference type="SAM" id="Phobius"/>
    </source>
</evidence>
<evidence type="ECO:0000256" key="1">
    <source>
        <dbReference type="ARBA" id="ARBA00004141"/>
    </source>
</evidence>
<keyword evidence="4 6" id="KW-0472">Membrane</keyword>
<gene>
    <name evidence="8" type="ORF">P171DRAFT_422933</name>
</gene>
<dbReference type="GO" id="GO:0016020">
    <property type="term" value="C:membrane"/>
    <property type="evidence" value="ECO:0007669"/>
    <property type="project" value="UniProtKB-SubCell"/>
</dbReference>
<name>A0A9P4P9G1_9PLEO</name>
<comment type="caution">
    <text evidence="8">The sequence shown here is derived from an EMBL/GenBank/DDBJ whole genome shotgun (WGS) entry which is preliminary data.</text>
</comment>